<feature type="region of interest" description="Disordered" evidence="1">
    <location>
        <begin position="584"/>
        <end position="603"/>
    </location>
</feature>
<dbReference type="Proteomes" id="UP000289152">
    <property type="component" value="Unassembled WGS sequence"/>
</dbReference>
<feature type="region of interest" description="Disordered" evidence="1">
    <location>
        <begin position="1023"/>
        <end position="1181"/>
    </location>
</feature>
<evidence type="ECO:0000313" key="2">
    <source>
        <dbReference type="EMBL" id="RXK38177.1"/>
    </source>
</evidence>
<comment type="caution">
    <text evidence="2">The sequence shown here is derived from an EMBL/GenBank/DDBJ whole genome shotgun (WGS) entry which is preliminary data.</text>
</comment>
<dbReference type="EMBL" id="SDIL01000052">
    <property type="protein sequence ID" value="RXK38177.1"/>
    <property type="molecule type" value="Genomic_DNA"/>
</dbReference>
<dbReference type="VEuPathDB" id="FungiDB:TREMEDRAFT_65917"/>
<feature type="compositionally biased region" description="Polar residues" evidence="1">
    <location>
        <begin position="992"/>
        <end position="1003"/>
    </location>
</feature>
<sequence>MGSVDMLTPSLPTFVLSSTYDPPSSRTWSRTRSFSAPPTIENGIPPTTASIYNTTLPPTSVNVNRPHLSFPPYTASRQLINLLNTPNNNVNDPRMFSSLVNPFHPLHPTDHPRPSVSVPVRGPSDPYGPSHPALGTPILIPLPVPPFDPYGTLTNSGQVSEQAPGVLEELKAVQGTPSTRHKVLPWVEMTQGQEFEDTPGLFGPYDSQPPTRPGTRDPTLVDSTIPHPPARSNHPFAYTPINTVPFSVLGPPNNGNGIIDATAALAEQDRMRNRESEVLSRGAGMRVSSQPQAPLVGVVEGELTPGKTGSAVSAGMGTFGREPSVEPVPIPAGIPWGGQVKGSPTKTASSPRKPVPSQTPRTPGPAPTQPLPPPPKTPSAPARPRTTGPQVDTQSQAGPHVHHPHPEHPFDVGEAARKQAEAMQAARAEALAQLEAATRTSPQAPDTRQTAIGQLVPEGLGTGQKGPRQTYETSTSGPSFGHLLHQDGRPITGRFSAQPEPPNPASRGSVGIGGAGAFFRIPFGVPLGLGVPRPLMVMRSDTGLGMGLGLTPQGVQQEARHIGEVVDKVELDRKSRSAFVESIADEEEPVNPNARSPSVPPKTTERAIQKAPTQADEIAFDPARASSQILLTRPPSGVIPEGSNQPLNMPHSRAPTTGAPLPHISEVPTYQPAPPTGTVKSVRLPSGANTIIPAPTVASTIHAPQPDSASLLQGGGSVINGNYSPYAPSVAPTTTSNVHRLVAESKFHDETLCQLLDAARLNLIGDEAKKALNRAARARVIELKDMRVRGEMPPEPVIPDVNERDKKSKSKRSKSRDSHTHRKVSGRTERNVSGRKAENDSPPQWAQEIMNRLGAFESRFSELEKNDPTIRGEITPAQMQDPLGDLVRHLILHDLSGSPGEPMMTIPSYLMDQPRASIHTIQPTAPPTVGSRGRQSEHQVQQSIQGTIPQPGVSQNGTVHQQSLHQSQTQTQTQSPHTIPVTHVPTTPGTHKQSTTPGTNPQISGRGMTLNADPSGELLTWGSDVEFPEPGESVPPPRPKTGMAPPSIFIQAPTDSNMGKSMGVSVTPSARGTALPAQEIQTTPGGVDQDVDSDHQTHKTHQTQQTQKTHHTALPDPLQRDLPPVPSESIRSHRSSPAQMSNEGYPPLPPSTAHEQGQSMKDSSKAFSGKTVGGQGWQANTPSMTKTVPIQQSQIGKTASVARTVPPGMMYIPGLAPLGEVLGQTHPGVDPMGGMSTVPQQVTDMENGINQQQQSNIPRDSHDYSSPTFHTAPQPGETQQQQEKDMIHIYDPEQLQQAPSSGGGGGVIPPWDLITQRLYSWALVWEDESFVRALENVSLGKQVEEFPLTVFTMMTFKRLLRHNLSSTPPKNCDKLFVPPAMADAINNAVHGKHFTLAQQILEELWYPFGFNDPPRIIIALSKHRQEPDHWTAHRFDLTNGHLTSYVVRTPLAGQAAMHDGRPFMWWHAIRLAWPQYDIPPPENMRQRTEVFDRPVEVKGDNSLLASNIARNLLLGYRPERQTDLNKMRELVWTEVKRLLQKKRTGRLALDMDSSEHVYEL</sequence>
<evidence type="ECO:0000256" key="1">
    <source>
        <dbReference type="SAM" id="MobiDB-lite"/>
    </source>
</evidence>
<feature type="compositionally biased region" description="Polar residues" evidence="1">
    <location>
        <begin position="1053"/>
        <end position="1070"/>
    </location>
</feature>
<evidence type="ECO:0000313" key="3">
    <source>
        <dbReference type="Proteomes" id="UP000289152"/>
    </source>
</evidence>
<feature type="region of interest" description="Disordered" evidence="1">
    <location>
        <begin position="25"/>
        <end position="46"/>
    </location>
</feature>
<feature type="compositionally biased region" description="Pro residues" evidence="1">
    <location>
        <begin position="362"/>
        <end position="378"/>
    </location>
</feature>
<feature type="compositionally biased region" description="Low complexity" evidence="1">
    <location>
        <begin position="958"/>
        <end position="991"/>
    </location>
</feature>
<reference evidence="2 3" key="1">
    <citation type="submission" date="2016-06" db="EMBL/GenBank/DDBJ databases">
        <title>Evolution of pathogenesis and genome organization in the Tremellales.</title>
        <authorList>
            <person name="Cuomo C."/>
            <person name="Litvintseva A."/>
            <person name="Heitman J."/>
            <person name="Chen Y."/>
            <person name="Sun S."/>
            <person name="Springer D."/>
            <person name="Dromer F."/>
            <person name="Young S."/>
            <person name="Zeng Q."/>
            <person name="Chapman S."/>
            <person name="Gujja S."/>
            <person name="Saif S."/>
            <person name="Birren B."/>
        </authorList>
    </citation>
    <scope>NUCLEOTIDE SEQUENCE [LARGE SCALE GENOMIC DNA]</scope>
    <source>
        <strain evidence="2 3">ATCC 28783</strain>
    </source>
</reference>
<dbReference type="InParanoid" id="A0A4V1M3V4"/>
<feature type="region of interest" description="Disordered" evidence="1">
    <location>
        <begin position="922"/>
        <end position="1008"/>
    </location>
</feature>
<gene>
    <name evidence="2" type="ORF">M231_04551</name>
</gene>
<keyword evidence="3" id="KW-1185">Reference proteome</keyword>
<feature type="compositionally biased region" description="Polar residues" evidence="1">
    <location>
        <begin position="1251"/>
        <end position="1281"/>
    </location>
</feature>
<feature type="compositionally biased region" description="Low complexity" evidence="1">
    <location>
        <begin position="25"/>
        <end position="35"/>
    </location>
</feature>
<protein>
    <submittedName>
        <fullName evidence="2">Uncharacterized protein</fullName>
    </submittedName>
</protein>
<proteinExistence type="predicted"/>
<feature type="region of interest" description="Disordered" evidence="1">
    <location>
        <begin position="455"/>
        <end position="509"/>
    </location>
</feature>
<feature type="region of interest" description="Disordered" evidence="1">
    <location>
        <begin position="316"/>
        <end position="411"/>
    </location>
</feature>
<name>A0A4V1M3V4_TREME</name>
<feature type="region of interest" description="Disordered" evidence="1">
    <location>
        <begin position="1251"/>
        <end position="1283"/>
    </location>
</feature>
<feature type="compositionally biased region" description="Low complexity" evidence="1">
    <location>
        <begin position="379"/>
        <end position="389"/>
    </location>
</feature>
<feature type="compositionally biased region" description="Basic residues" evidence="1">
    <location>
        <begin position="807"/>
        <end position="825"/>
    </location>
</feature>
<accession>A0A4V1M3V4</accession>
<feature type="compositionally biased region" description="Polar residues" evidence="1">
    <location>
        <begin position="938"/>
        <end position="957"/>
    </location>
</feature>
<dbReference type="OrthoDB" id="2562444at2759"/>
<feature type="region of interest" description="Disordered" evidence="1">
    <location>
        <begin position="791"/>
        <end position="845"/>
    </location>
</feature>
<organism evidence="2 3">
    <name type="scientific">Tremella mesenterica</name>
    <name type="common">Jelly fungus</name>
    <dbReference type="NCBI Taxonomy" id="5217"/>
    <lineage>
        <taxon>Eukaryota</taxon>
        <taxon>Fungi</taxon>
        <taxon>Dikarya</taxon>
        <taxon>Basidiomycota</taxon>
        <taxon>Agaricomycotina</taxon>
        <taxon>Tremellomycetes</taxon>
        <taxon>Tremellales</taxon>
        <taxon>Tremellaceae</taxon>
        <taxon>Tremella</taxon>
    </lineage>
</organism>
<feature type="compositionally biased region" description="Basic and acidic residues" evidence="1">
    <location>
        <begin position="826"/>
        <end position="839"/>
    </location>
</feature>